<name>A0ABP9F2F3_9ACTN</name>
<dbReference type="InterPro" id="IPR036271">
    <property type="entry name" value="Tet_transcr_reg_TetR-rel_C_sf"/>
</dbReference>
<keyword evidence="1 2" id="KW-0238">DNA-binding</keyword>
<dbReference type="InterPro" id="IPR001647">
    <property type="entry name" value="HTH_TetR"/>
</dbReference>
<protein>
    <submittedName>
        <fullName evidence="4">TetR/AcrR family transcriptional regulator</fullName>
    </submittedName>
</protein>
<dbReference type="SUPFAM" id="SSF46689">
    <property type="entry name" value="Homeodomain-like"/>
    <property type="match status" value="1"/>
</dbReference>
<dbReference type="SUPFAM" id="SSF48498">
    <property type="entry name" value="Tetracyclin repressor-like, C-terminal domain"/>
    <property type="match status" value="1"/>
</dbReference>
<dbReference type="RefSeq" id="WP_345578571.1">
    <property type="nucleotide sequence ID" value="NZ_BAABLV010000008.1"/>
</dbReference>
<dbReference type="PANTHER" id="PTHR30055:SF227">
    <property type="entry name" value="TRANSCRIPTIONAL REGULATORY PROTEIN (PROBABLY TETR-FAMILY)-RELATED"/>
    <property type="match status" value="1"/>
</dbReference>
<dbReference type="Proteomes" id="UP001501521">
    <property type="component" value="Unassembled WGS sequence"/>
</dbReference>
<evidence type="ECO:0000259" key="3">
    <source>
        <dbReference type="PROSITE" id="PS50977"/>
    </source>
</evidence>
<dbReference type="PANTHER" id="PTHR30055">
    <property type="entry name" value="HTH-TYPE TRANSCRIPTIONAL REGULATOR RUTR"/>
    <property type="match status" value="1"/>
</dbReference>
<proteinExistence type="predicted"/>
<dbReference type="Pfam" id="PF00440">
    <property type="entry name" value="TetR_N"/>
    <property type="match status" value="1"/>
</dbReference>
<dbReference type="EMBL" id="BAABLV010000008">
    <property type="protein sequence ID" value="GAA4891391.1"/>
    <property type="molecule type" value="Genomic_DNA"/>
</dbReference>
<dbReference type="InterPro" id="IPR050109">
    <property type="entry name" value="HTH-type_TetR-like_transc_reg"/>
</dbReference>
<dbReference type="InterPro" id="IPR009057">
    <property type="entry name" value="Homeodomain-like_sf"/>
</dbReference>
<gene>
    <name evidence="4" type="ORF">GCM10025789_05310</name>
</gene>
<accession>A0ABP9F2F3</accession>
<feature type="DNA-binding region" description="H-T-H motif" evidence="2">
    <location>
        <begin position="42"/>
        <end position="61"/>
    </location>
</feature>
<evidence type="ECO:0000313" key="4">
    <source>
        <dbReference type="EMBL" id="GAA4891391.1"/>
    </source>
</evidence>
<evidence type="ECO:0000313" key="5">
    <source>
        <dbReference type="Proteomes" id="UP001501521"/>
    </source>
</evidence>
<dbReference type="PROSITE" id="PS50977">
    <property type="entry name" value="HTH_TETR_2"/>
    <property type="match status" value="1"/>
</dbReference>
<comment type="caution">
    <text evidence="4">The sequence shown here is derived from an EMBL/GenBank/DDBJ whole genome shotgun (WGS) entry which is preliminary data.</text>
</comment>
<dbReference type="Gene3D" id="1.10.357.10">
    <property type="entry name" value="Tetracycline Repressor, domain 2"/>
    <property type="match status" value="1"/>
</dbReference>
<reference evidence="5" key="1">
    <citation type="journal article" date="2019" name="Int. J. Syst. Evol. Microbiol.">
        <title>The Global Catalogue of Microorganisms (GCM) 10K type strain sequencing project: providing services to taxonomists for standard genome sequencing and annotation.</title>
        <authorList>
            <consortium name="The Broad Institute Genomics Platform"/>
            <consortium name="The Broad Institute Genome Sequencing Center for Infectious Disease"/>
            <person name="Wu L."/>
            <person name="Ma J."/>
        </authorList>
    </citation>
    <scope>NUCLEOTIDE SEQUENCE [LARGE SCALE GENOMIC DNA]</scope>
    <source>
        <strain evidence="5">JCM 19125</strain>
    </source>
</reference>
<sequence length="214" mass="23695">MNKVEHAVDGRAARWEEHNAQRRRVLVEGAVKAIRAHGPGVGMDEIAAMAGTSKTVLYRHFGDKAGLYQAVVASVHAFILRKLPLAEGDHLHPADLVSQVADAYLAVVERDRNLYFFVTSRPTGDTPTSDPVGSITARIGDQVADSMRAWLRREGLSEDPANIWAHGAVGYIWAVADRWIVTNLRRPRADVVAYIDQFFRPAFEAQQAQRSDTP</sequence>
<feature type="domain" description="HTH tetR-type" evidence="3">
    <location>
        <begin position="20"/>
        <end position="79"/>
    </location>
</feature>
<evidence type="ECO:0000256" key="1">
    <source>
        <dbReference type="ARBA" id="ARBA00023125"/>
    </source>
</evidence>
<organism evidence="4 5">
    <name type="scientific">Tessaracoccus lubricantis</name>
    <dbReference type="NCBI Taxonomy" id="545543"/>
    <lineage>
        <taxon>Bacteria</taxon>
        <taxon>Bacillati</taxon>
        <taxon>Actinomycetota</taxon>
        <taxon>Actinomycetes</taxon>
        <taxon>Propionibacteriales</taxon>
        <taxon>Propionibacteriaceae</taxon>
        <taxon>Tessaracoccus</taxon>
    </lineage>
</organism>
<keyword evidence="5" id="KW-1185">Reference proteome</keyword>
<evidence type="ECO:0000256" key="2">
    <source>
        <dbReference type="PROSITE-ProRule" id="PRU00335"/>
    </source>
</evidence>